<accession>A0A2G5BDL0</accession>
<dbReference type="InterPro" id="IPR032675">
    <property type="entry name" value="LRR_dom_sf"/>
</dbReference>
<dbReference type="Proteomes" id="UP000242474">
    <property type="component" value="Unassembled WGS sequence"/>
</dbReference>
<evidence type="ECO:0000313" key="2">
    <source>
        <dbReference type="Proteomes" id="UP000242474"/>
    </source>
</evidence>
<keyword evidence="2" id="KW-1185">Reference proteome</keyword>
<gene>
    <name evidence="1" type="ORF">COEREDRAFT_80813</name>
</gene>
<dbReference type="EMBL" id="KZ303496">
    <property type="protein sequence ID" value="PIA17104.1"/>
    <property type="molecule type" value="Genomic_DNA"/>
</dbReference>
<sequence length="579" mass="67425">MPLCTNGRRQYRSAVKRPYSNTSKYASTQPSNKNRCSTRRRNIGHVLDTRRWLEKLPIELFDLIFRHVSGTAAVDNYLCRTAWYSSGLFLKELWQLLLERNTEMMYVCRQWRKLLSPTFYRYCVYDCGIDAPLVSEEQICHIRKVLVYIPTSYCSYRNVARGLFRLPMDVRKRVYWLGVCMNNAATISMSEMGALAQAFPNLQHVWVDLATLNTKLRDVYPVLMGTATPARITTFVCRDYGLINQKIAAALIRRTAASLEYLDLGIIPMMAAYKIFWGGINTADFSRFPRLRTLRIIINDLSTIAVAENSQGCTFPMLKELTCHVIKRTSNRENTYNIYGQFAKKLENFLTRLITNCPSSLKYLNISDFNGMTLRQQTSRLYSLEHIVLQQYDERENDEIYDYNNLSETLQLVRYIPMLRSLTIKANWYMQQNFKPNGLVHGQLSMLDVSNSKLTMCNMQQLLTKFPNLQEIRLTLLNTQDYLPPDEINYNLSLRRLWINACTEDLPMWNAESLESLVILLARMPNLKELLLFQKAVEWLSKAISRKNRDDLLWLSLGVNIGRCNYDEKAVRHTTTLFL</sequence>
<dbReference type="SUPFAM" id="SSF52047">
    <property type="entry name" value="RNI-like"/>
    <property type="match status" value="1"/>
</dbReference>
<evidence type="ECO:0000313" key="1">
    <source>
        <dbReference type="EMBL" id="PIA17104.1"/>
    </source>
</evidence>
<name>A0A2G5BDL0_COERN</name>
<organism evidence="1 2">
    <name type="scientific">Coemansia reversa (strain ATCC 12441 / NRRL 1564)</name>
    <dbReference type="NCBI Taxonomy" id="763665"/>
    <lineage>
        <taxon>Eukaryota</taxon>
        <taxon>Fungi</taxon>
        <taxon>Fungi incertae sedis</taxon>
        <taxon>Zoopagomycota</taxon>
        <taxon>Kickxellomycotina</taxon>
        <taxon>Kickxellomycetes</taxon>
        <taxon>Kickxellales</taxon>
        <taxon>Kickxellaceae</taxon>
        <taxon>Coemansia</taxon>
    </lineage>
</organism>
<reference evidence="1 2" key="1">
    <citation type="journal article" date="2015" name="Genome Biol. Evol.">
        <title>Phylogenomic analyses indicate that early fungi evolved digesting cell walls of algal ancestors of land plants.</title>
        <authorList>
            <person name="Chang Y."/>
            <person name="Wang S."/>
            <person name="Sekimoto S."/>
            <person name="Aerts A.L."/>
            <person name="Choi C."/>
            <person name="Clum A."/>
            <person name="LaButti K.M."/>
            <person name="Lindquist E.A."/>
            <person name="Yee Ngan C."/>
            <person name="Ohm R.A."/>
            <person name="Salamov A.A."/>
            <person name="Grigoriev I.V."/>
            <person name="Spatafora J.W."/>
            <person name="Berbee M.L."/>
        </authorList>
    </citation>
    <scope>NUCLEOTIDE SEQUENCE [LARGE SCALE GENOMIC DNA]</scope>
    <source>
        <strain evidence="1 2">NRRL 1564</strain>
    </source>
</reference>
<dbReference type="Gene3D" id="3.80.10.10">
    <property type="entry name" value="Ribonuclease Inhibitor"/>
    <property type="match status" value="1"/>
</dbReference>
<proteinExistence type="predicted"/>
<protein>
    <submittedName>
        <fullName evidence="1">Uncharacterized protein</fullName>
    </submittedName>
</protein>
<dbReference type="OrthoDB" id="5554297at2759"/>
<dbReference type="AlphaFoldDB" id="A0A2G5BDL0"/>